<evidence type="ECO:0000256" key="16">
    <source>
        <dbReference type="SAM" id="Phobius"/>
    </source>
</evidence>
<dbReference type="Proteomes" id="UP000039865">
    <property type="component" value="Unassembled WGS sequence"/>
</dbReference>
<dbReference type="FunFam" id="1.20.120.350:FF:000009">
    <property type="entry name" value="Voltage-dependent T-type calcium channel subunit alpha"/>
    <property type="match status" value="1"/>
</dbReference>
<name>A0A078AZH9_STYLE</name>
<feature type="domain" description="Ion transport" evidence="17">
    <location>
        <begin position="251"/>
        <end position="528"/>
    </location>
</feature>
<feature type="transmembrane region" description="Helical" evidence="16">
    <location>
        <begin position="1820"/>
        <end position="1840"/>
    </location>
</feature>
<keyword evidence="10" id="KW-0406">Ion transport</keyword>
<proteinExistence type="predicted"/>
<keyword evidence="8" id="KW-0851">Voltage-gated channel</keyword>
<dbReference type="InterPro" id="IPR005821">
    <property type="entry name" value="Ion_trans_dom"/>
</dbReference>
<protein>
    <submittedName>
        <fullName evidence="18">Cation channel family protein</fullName>
    </submittedName>
</protein>
<dbReference type="SUPFAM" id="SSF81324">
    <property type="entry name" value="Voltage-gated potassium channels"/>
    <property type="match status" value="4"/>
</dbReference>
<feature type="transmembrane region" description="Helical" evidence="16">
    <location>
        <begin position="1900"/>
        <end position="1928"/>
    </location>
</feature>
<dbReference type="OrthoDB" id="431720at2759"/>
<dbReference type="PANTHER" id="PTHR45628">
    <property type="entry name" value="VOLTAGE-DEPENDENT CALCIUM CHANNEL TYPE A SUBUNIT ALPHA-1"/>
    <property type="match status" value="1"/>
</dbReference>
<keyword evidence="14" id="KW-0175">Coiled coil</keyword>
<feature type="transmembrane region" description="Helical" evidence="16">
    <location>
        <begin position="2093"/>
        <end position="2112"/>
    </location>
</feature>
<keyword evidence="12" id="KW-0325">Glycoprotein</keyword>
<feature type="transmembrane region" description="Helical" evidence="16">
    <location>
        <begin position="2297"/>
        <end position="2321"/>
    </location>
</feature>
<evidence type="ECO:0000256" key="6">
    <source>
        <dbReference type="ARBA" id="ARBA00022737"/>
    </source>
</evidence>
<gene>
    <name evidence="18" type="primary">Contig12503.g13345</name>
    <name evidence="18" type="ORF">STYLEM_16622</name>
</gene>
<feature type="transmembrane region" description="Helical" evidence="16">
    <location>
        <begin position="1579"/>
        <end position="1601"/>
    </location>
</feature>
<evidence type="ECO:0000256" key="4">
    <source>
        <dbReference type="ARBA" id="ARBA00022673"/>
    </source>
</evidence>
<keyword evidence="4" id="KW-0107">Calcium channel</keyword>
<feature type="compositionally biased region" description="Basic and acidic residues" evidence="15">
    <location>
        <begin position="1038"/>
        <end position="1052"/>
    </location>
</feature>
<evidence type="ECO:0000256" key="9">
    <source>
        <dbReference type="ARBA" id="ARBA00022989"/>
    </source>
</evidence>
<keyword evidence="3" id="KW-0109">Calcium transport</keyword>
<dbReference type="FunFam" id="1.20.120.350:FF:000095">
    <property type="entry name" value="Voltage-gated Ca2+ channel, alpha subunit"/>
    <property type="match status" value="1"/>
</dbReference>
<keyword evidence="2" id="KW-0813">Transport</keyword>
<dbReference type="GO" id="GO:0005891">
    <property type="term" value="C:voltage-gated calcium channel complex"/>
    <property type="evidence" value="ECO:0007669"/>
    <property type="project" value="TreeGrafter"/>
</dbReference>
<accession>A0A078AZH9</accession>
<comment type="subcellular location">
    <subcellularLocation>
        <location evidence="1">Membrane</location>
        <topology evidence="1">Multi-pass membrane protein</topology>
    </subcellularLocation>
</comment>
<organism evidence="18 19">
    <name type="scientific">Stylonychia lemnae</name>
    <name type="common">Ciliate</name>
    <dbReference type="NCBI Taxonomy" id="5949"/>
    <lineage>
        <taxon>Eukaryota</taxon>
        <taxon>Sar</taxon>
        <taxon>Alveolata</taxon>
        <taxon>Ciliophora</taxon>
        <taxon>Intramacronucleata</taxon>
        <taxon>Spirotrichea</taxon>
        <taxon>Stichotrichia</taxon>
        <taxon>Sporadotrichida</taxon>
        <taxon>Oxytrichidae</taxon>
        <taxon>Stylonychinae</taxon>
        <taxon>Stylonychia</taxon>
    </lineage>
</organism>
<feature type="transmembrane region" description="Helical" evidence="16">
    <location>
        <begin position="2012"/>
        <end position="2036"/>
    </location>
</feature>
<feature type="transmembrane region" description="Helical" evidence="16">
    <location>
        <begin position="379"/>
        <end position="398"/>
    </location>
</feature>
<dbReference type="InParanoid" id="A0A078AZH9"/>
<keyword evidence="11 16" id="KW-0472">Membrane</keyword>
<dbReference type="Pfam" id="PF00520">
    <property type="entry name" value="Ion_trans"/>
    <property type="match status" value="4"/>
</dbReference>
<dbReference type="OMA" id="NIFVESW"/>
<evidence type="ECO:0000256" key="14">
    <source>
        <dbReference type="SAM" id="Coils"/>
    </source>
</evidence>
<feature type="transmembrane region" description="Helical" evidence="16">
    <location>
        <begin position="252"/>
        <end position="270"/>
    </location>
</feature>
<dbReference type="Gene3D" id="1.20.120.350">
    <property type="entry name" value="Voltage-gated potassium channels. Chain C"/>
    <property type="match status" value="4"/>
</dbReference>
<evidence type="ECO:0000256" key="11">
    <source>
        <dbReference type="ARBA" id="ARBA00023136"/>
    </source>
</evidence>
<feature type="transmembrane region" description="Helical" evidence="16">
    <location>
        <begin position="1650"/>
        <end position="1676"/>
    </location>
</feature>
<feature type="region of interest" description="Disordered" evidence="15">
    <location>
        <begin position="993"/>
        <end position="1064"/>
    </location>
</feature>
<dbReference type="PANTHER" id="PTHR45628:SF7">
    <property type="entry name" value="VOLTAGE-DEPENDENT CALCIUM CHANNEL TYPE A SUBUNIT ALPHA-1"/>
    <property type="match status" value="1"/>
</dbReference>
<keyword evidence="19" id="KW-1185">Reference proteome</keyword>
<feature type="region of interest" description="Disordered" evidence="15">
    <location>
        <begin position="581"/>
        <end position="611"/>
    </location>
</feature>
<evidence type="ECO:0000256" key="15">
    <source>
        <dbReference type="SAM" id="MobiDB-lite"/>
    </source>
</evidence>
<feature type="transmembrane region" description="Helical" evidence="16">
    <location>
        <begin position="320"/>
        <end position="339"/>
    </location>
</feature>
<feature type="transmembrane region" description="Helical" evidence="16">
    <location>
        <begin position="1856"/>
        <end position="1879"/>
    </location>
</feature>
<feature type="transmembrane region" description="Helical" evidence="16">
    <location>
        <begin position="290"/>
        <end position="308"/>
    </location>
</feature>
<feature type="transmembrane region" description="Helical" evidence="16">
    <location>
        <begin position="2157"/>
        <end position="2174"/>
    </location>
</feature>
<dbReference type="FunFam" id="1.10.287.70:FF:000117">
    <property type="entry name" value="Voltage-gated Ca2+ channel, alpha subunit"/>
    <property type="match status" value="1"/>
</dbReference>
<evidence type="ECO:0000256" key="1">
    <source>
        <dbReference type="ARBA" id="ARBA00004141"/>
    </source>
</evidence>
<sequence>MNNPINEIQSEFGLRHIKNNISLNLTHAENSNIIRDSQQRAFRDAKNNLQSPGQNYPSQSLYTEDNVIPSQELKSRDFVFDYNPLDYQYQDEPEESYQMTAEMRQFDENTIDSQMRKILSERNEDSDDIRRRIQIMEDQQLIIYEEKKYAKYQQAHPLPDIENLPLNTDEENHQILHDTNRESKNNQATTHHNQKMPNPAYLNKLIQIVEKTRLERAIGYNDKYPCLTIRRKILILKVTMQETCGYIVRNPFFEYFTILVIIANSIVLALDDPLQINTPQYQQQIDYLFLAFYTIEMLMKVIGNGFILTKGSYLRDAWNFMDFMIIIFGFLSIFASQQINISSLRVFRVLRPLRTITKIEGLKLLVNALISALPLLRDTIIVLLFFFIIFAIAGVQLFSGYLKQRCVNVETGIPNYDLFCGYDQCPSVNLLSDGEIDPYTSKYFCGQANQNPNYGSTNFDNLLYALLIILQAVTLEGWTPIMVTLGRTISPLVVFYFIPIVFIGAFFLLNLTLAVINSKFNDAHKEQQKKQKQNKKGVKQIEDKKDITESQHIETNSIKRYLVAKRAARKMVLFMQKKKNNSPEVKGYPVDNGGENNASGQQESDSFRSNQNLLFGSNGTVDYSSRKNLSHSKTFEIDLNKYPSNSSGARRSISLLGDRKFTLRKGVIKSTILEEQEEEDVQLRQLTNRQNTYAILSQGEGDKASQGQKKQKFKLDLTKIESMLDFENINNEIMINRDTSRVQKLIEISSRPNDQFKPNLFTTIKNANILNQIKGHINDLSKKCQLGNTDRANDDPTQIQDFKVSSLTARIQEFELDKIIEEQEQMNQIQDQPKDYHFDNKDQSREFDSYGDFDSLLKPSSNSFKQKSIQSRIGIKQSLRRKSKFKSLISSKQSRIYQNDNDFTINSINLEELSKSSHPITIQSIFQTKEVVEEREKKNSRARLEPRIIKDEQLSSPNASVKFDAGQTISNQLFEKSESLNLQVIENQIRELNPPSDANIQNGDDPLPIPQSSRRQKKQKIHQNYDSQYVKDQLTQRSKQEQSIRQTIDERQVQSQKSIKAEKPTFKSRLMNAVNRNYHETQHPNYLATQKIDQYIQKFELKRRQKMVGFDQNNQKIVLNPQSHFKSTSEFDVFERKYINNEIKVEEDLDYPKAKQQRANSQPYKLKVLYEQNKESDDEDSSRNYKKNNKQRYDDLEPFELVGSVHHQKYLIENPIKQISKRSNFVYTGSLSIMMSKKMEEKPLYQSQQLPSSYAIQTQSITARGHNDSNNSKIQTITRKRTNNNGNIMVQSLNESVQARNFIGETQQSIPSILKKQKTRLSDGKKNQAPMTPQNFKSIAGSTNGAKQNAEKIPLFPVDKIKSEIGTLSRLIDDVQTINHFKGYQHQLHHEISEESDKEDFMKPQHIRKKGQWSGQDVMSQMNLDRADLIIEQLNDVVIFPKGIHGCIRKIRNKLKKLVMSTFFENFMTICVTINTITLGIDRYNIPDDQQKTLVYFNNVFTGVFVAELLLKIVGLGIKNCAVVIMSIIELGIFSYQQSTFTAFRTVRIFRVLRVARLLRQLQSMQIIIGVISRSISSFAYIALLLFLFIFIYALLGMQLFGGYYQFEDGVPRSNFDSFNSAIILTFQLLTMENWNTYIYDALRSQVNEFIVIIFFVSWIFIGNFILLNLFLAILLDSFLEEQEEEEENLTLDNQNKEDLEKERKLKLMRAKEASKKLLKVNNRHKTNGKQTLVQMLQSGIRSKTDPDGDHENNEKFEEMDENQIQQFLKRYRLVKDQDEVDLILQNIGCQRSLYIFNRDNRISFQDPLKVQKISQNLDTCFTVVFAIEAVIKAVAFGFAQDQYSYLRESWNVLDFFIVVSSLIDLIVIDVNLPAIKILRLLRTMRPLRLISKNSGIKTLVVCLLESIGHIINVVIVLLIVWLMFAILGVSLYSGKFFYCTRNPYTNHDESQCEKDKGIWSIYNSNFDDVPNALETLFIISTFENWITIMYQAIDSGSQVTGPEKDSSPFSAYYFICFILIGTYFFLNFFIGVLFLNFKYAQKNEQGDFKEEELHWIDMQKMIIKTKPDYETIDVPKQKFRLWVHSMVTKNSFDYFIMACIILNMIQMAVYYEGASKDFIFILDIINYIFTIIFLFEAVSKIIAFGQRYFQQNWNKFDFFVVTASILDIILNLLNNINSRFLRIGPQLARVLRVLRISRLFRLIGKSKGLQALIQTIAFSLPPLFNVFSLLMIMFFIYAVLGVFLFGDAENGNVINSEFMNFKNFGNAMVLLLRILTGEDWNSAMFDVSRNVDHYIAGIYFISFRLIGSDVMLNLFILIILQQFDQYYLPQDNVIQKFKDNLEYFKQTWKQYSIKYGGLKIREGLLIKYFQSMNEPLGMPDKDEKEINKEIIKMGIRSEDGWVFFNELLYRSMKRVYGDKDFQSDIMRITEFQTLFKIHQMNQTLIGKKSFFKKKVNQYKDMALNKQSCNPFQQLYYYQLSFKVWKEFACEKQRNMSMKTTKQQKDDNDYYEHINDYISRFREDDPSYIQKEINYTYESEYISCDETETEEIQYQSLRRSMSKNPMIVIDKSGNQVHPRQSLEEVSEEKSADLQMTIQSQIQLKGVLNRRESHNLLLKTGSQALIIDKKSAQKNKNFSLASRQSKSKSFIEMNESSSNNEANSKQYKVKSDLLKIQSEINIDLSQNNKEGNTPSNGDFDKLLGYDDNISPRFRFRKYKNNSDAHIQVKQEEKHQQFSQ</sequence>
<dbReference type="GO" id="GO:0098703">
    <property type="term" value="P:calcium ion import across plasma membrane"/>
    <property type="evidence" value="ECO:0007669"/>
    <property type="project" value="TreeGrafter"/>
</dbReference>
<evidence type="ECO:0000256" key="13">
    <source>
        <dbReference type="ARBA" id="ARBA00023303"/>
    </source>
</evidence>
<feature type="transmembrane region" description="Helical" evidence="16">
    <location>
        <begin position="1518"/>
        <end position="1536"/>
    </location>
</feature>
<feature type="region of interest" description="Disordered" evidence="15">
    <location>
        <begin position="1170"/>
        <end position="1191"/>
    </location>
</feature>
<feature type="transmembrane region" description="Helical" evidence="16">
    <location>
        <begin position="493"/>
        <end position="516"/>
    </location>
</feature>
<keyword evidence="13" id="KW-0407">Ion channel</keyword>
<feature type="region of interest" description="Disordered" evidence="15">
    <location>
        <begin position="2635"/>
        <end position="2665"/>
    </location>
</feature>
<feature type="coiled-coil region" evidence="14">
    <location>
        <begin position="1680"/>
        <end position="1717"/>
    </location>
</feature>
<evidence type="ECO:0000259" key="17">
    <source>
        <dbReference type="Pfam" id="PF00520"/>
    </source>
</evidence>
<feature type="compositionally biased region" description="Low complexity" evidence="15">
    <location>
        <begin position="2653"/>
        <end position="2663"/>
    </location>
</feature>
<evidence type="ECO:0000256" key="10">
    <source>
        <dbReference type="ARBA" id="ARBA00023065"/>
    </source>
</evidence>
<evidence type="ECO:0000313" key="18">
    <source>
        <dbReference type="EMBL" id="CDW87516.1"/>
    </source>
</evidence>
<evidence type="ECO:0000256" key="7">
    <source>
        <dbReference type="ARBA" id="ARBA00022837"/>
    </source>
</evidence>
<evidence type="ECO:0000256" key="8">
    <source>
        <dbReference type="ARBA" id="ARBA00022882"/>
    </source>
</evidence>
<evidence type="ECO:0000256" key="3">
    <source>
        <dbReference type="ARBA" id="ARBA00022568"/>
    </source>
</evidence>
<feature type="domain" description="Ion transport" evidence="17">
    <location>
        <begin position="1462"/>
        <end position="1686"/>
    </location>
</feature>
<dbReference type="InterPro" id="IPR027359">
    <property type="entry name" value="Volt_channel_dom_sf"/>
</dbReference>
<feature type="compositionally biased region" description="Polar residues" evidence="15">
    <location>
        <begin position="594"/>
        <end position="611"/>
    </location>
</feature>
<keyword evidence="9 16" id="KW-1133">Transmembrane helix</keyword>
<feature type="transmembrane region" description="Helical" evidence="16">
    <location>
        <begin position="1458"/>
        <end position="1481"/>
    </location>
</feature>
<dbReference type="InterPro" id="IPR050599">
    <property type="entry name" value="VDCC_alpha-1_subunit"/>
</dbReference>
<keyword evidence="6" id="KW-0677">Repeat</keyword>
<dbReference type="GO" id="GO:0008331">
    <property type="term" value="F:high voltage-gated calcium channel activity"/>
    <property type="evidence" value="ECO:0007669"/>
    <property type="project" value="TreeGrafter"/>
</dbReference>
<dbReference type="Gene3D" id="1.10.287.70">
    <property type="match status" value="4"/>
</dbReference>
<feature type="compositionally biased region" description="Polar residues" evidence="15">
    <location>
        <begin position="2635"/>
        <end position="2647"/>
    </location>
</feature>
<feature type="transmembrane region" description="Helical" evidence="16">
    <location>
        <begin position="2118"/>
        <end position="2136"/>
    </location>
</feature>
<evidence type="ECO:0000313" key="19">
    <source>
        <dbReference type="Proteomes" id="UP000039865"/>
    </source>
</evidence>
<feature type="domain" description="Ion transport" evidence="17">
    <location>
        <begin position="2092"/>
        <end position="2328"/>
    </location>
</feature>
<evidence type="ECO:0000256" key="2">
    <source>
        <dbReference type="ARBA" id="ARBA00022448"/>
    </source>
</evidence>
<feature type="transmembrane region" description="Helical" evidence="16">
    <location>
        <begin position="2227"/>
        <end position="2247"/>
    </location>
</feature>
<feature type="transmembrane region" description="Helical" evidence="16">
    <location>
        <begin position="1493"/>
        <end position="1511"/>
    </location>
</feature>
<feature type="domain" description="Ion transport" evidence="17">
    <location>
        <begin position="1811"/>
        <end position="2045"/>
    </location>
</feature>
<keyword evidence="5 16" id="KW-0812">Transmembrane</keyword>
<evidence type="ECO:0000256" key="5">
    <source>
        <dbReference type="ARBA" id="ARBA00022692"/>
    </source>
</evidence>
<evidence type="ECO:0000256" key="12">
    <source>
        <dbReference type="ARBA" id="ARBA00023180"/>
    </source>
</evidence>
<dbReference type="EMBL" id="CCKQ01015685">
    <property type="protein sequence ID" value="CDW87516.1"/>
    <property type="molecule type" value="Genomic_DNA"/>
</dbReference>
<reference evidence="18 19" key="1">
    <citation type="submission" date="2014-06" db="EMBL/GenBank/DDBJ databases">
        <authorList>
            <person name="Swart Estienne"/>
        </authorList>
    </citation>
    <scope>NUCLEOTIDE SEQUENCE [LARGE SCALE GENOMIC DNA]</scope>
    <source>
        <strain evidence="18 19">130c</strain>
    </source>
</reference>
<keyword evidence="7" id="KW-0106">Calcium</keyword>